<dbReference type="EMBL" id="JAKWFO010000002">
    <property type="protein sequence ID" value="KAI9638973.1"/>
    <property type="molecule type" value="Genomic_DNA"/>
</dbReference>
<accession>A0AA38HEA4</accession>
<dbReference type="PANTHER" id="PTHR43883:SF1">
    <property type="entry name" value="GLUCONOKINASE"/>
    <property type="match status" value="1"/>
</dbReference>
<keyword evidence="2" id="KW-1185">Reference proteome</keyword>
<dbReference type="Pfam" id="PF13671">
    <property type="entry name" value="AAA_33"/>
    <property type="match status" value="1"/>
</dbReference>
<evidence type="ECO:0000313" key="1">
    <source>
        <dbReference type="EMBL" id="KAI9638973.1"/>
    </source>
</evidence>
<reference evidence="1" key="1">
    <citation type="journal article" date="2022" name="G3 (Bethesda)">
        <title>High quality genome of the basidiomycete yeast Dioszegia hungarica PDD-24b-2 isolated from cloud water.</title>
        <authorList>
            <person name="Jarrige D."/>
            <person name="Haridas S."/>
            <person name="Bleykasten-Grosshans C."/>
            <person name="Joly M."/>
            <person name="Nadalig T."/>
            <person name="Sancelme M."/>
            <person name="Vuilleumier S."/>
            <person name="Grigoriev I.V."/>
            <person name="Amato P."/>
            <person name="Bringel F."/>
        </authorList>
    </citation>
    <scope>NUCLEOTIDE SEQUENCE</scope>
    <source>
        <strain evidence="1">PDD-24b-2</strain>
    </source>
</reference>
<dbReference type="Gene3D" id="3.40.50.300">
    <property type="entry name" value="P-loop containing nucleotide triphosphate hydrolases"/>
    <property type="match status" value="1"/>
</dbReference>
<feature type="non-terminal residue" evidence="1">
    <location>
        <position position="1"/>
    </location>
</feature>
<dbReference type="AlphaFoldDB" id="A0AA38HEA4"/>
<dbReference type="GeneID" id="77724723"/>
<keyword evidence="1" id="KW-0378">Hydrolase</keyword>
<organism evidence="1 2">
    <name type="scientific">Dioszegia hungarica</name>
    <dbReference type="NCBI Taxonomy" id="4972"/>
    <lineage>
        <taxon>Eukaryota</taxon>
        <taxon>Fungi</taxon>
        <taxon>Dikarya</taxon>
        <taxon>Basidiomycota</taxon>
        <taxon>Agaricomycotina</taxon>
        <taxon>Tremellomycetes</taxon>
        <taxon>Tremellales</taxon>
        <taxon>Bulleribasidiaceae</taxon>
        <taxon>Dioszegia</taxon>
    </lineage>
</organism>
<dbReference type="InterPro" id="IPR027417">
    <property type="entry name" value="P-loop_NTPase"/>
</dbReference>
<dbReference type="RefSeq" id="XP_052948750.1">
    <property type="nucleotide sequence ID" value="XM_053085522.1"/>
</dbReference>
<feature type="non-terminal residue" evidence="1">
    <location>
        <position position="202"/>
    </location>
</feature>
<comment type="caution">
    <text evidence="1">The sequence shown here is derived from an EMBL/GenBank/DDBJ whole genome shotgun (WGS) entry which is preliminary data.</text>
</comment>
<dbReference type="SUPFAM" id="SSF52540">
    <property type="entry name" value="P-loop containing nucleoside triphosphate hydrolases"/>
    <property type="match status" value="1"/>
</dbReference>
<name>A0AA38HEA4_9TREE</name>
<dbReference type="PANTHER" id="PTHR43883">
    <property type="entry name" value="SLR0207 PROTEIN"/>
    <property type="match status" value="1"/>
</dbReference>
<sequence>PMTFNSAQISPSQPLTLQPQIVLLLVGLPGSGKTTLCEALVQHSAHSLAPVRRWVRASQDDAPGRRRQECEAVVRQALAEGCNVVVDRVGFDPIQRSHFIRLANSHHPRPSIYALTLYVSPPTLSARLRIRPSHPTLTTPELALSVLRQMLAVFDPPRPGRIEGFNRVMELREAGQPKGGVWTRESVERLIRDIGVYGNQEI</sequence>
<proteinExistence type="predicted"/>
<protein>
    <submittedName>
        <fullName evidence="1">P-loop containing nucleoside triphosphate hydrolase protein</fullName>
    </submittedName>
</protein>
<dbReference type="GO" id="GO:0016787">
    <property type="term" value="F:hydrolase activity"/>
    <property type="evidence" value="ECO:0007669"/>
    <property type="project" value="UniProtKB-KW"/>
</dbReference>
<gene>
    <name evidence="1" type="ORF">MKK02DRAFT_12566</name>
</gene>
<dbReference type="Proteomes" id="UP001164286">
    <property type="component" value="Unassembled WGS sequence"/>
</dbReference>
<dbReference type="InterPro" id="IPR052732">
    <property type="entry name" value="Cell-binding_unc_protein"/>
</dbReference>
<evidence type="ECO:0000313" key="2">
    <source>
        <dbReference type="Proteomes" id="UP001164286"/>
    </source>
</evidence>